<accession>A0A2M7G1S7</accession>
<dbReference type="PROSITE" id="PS51352">
    <property type="entry name" value="THIOREDOXIN_2"/>
    <property type="match status" value="1"/>
</dbReference>
<evidence type="ECO:0000259" key="2">
    <source>
        <dbReference type="PROSITE" id="PS51352"/>
    </source>
</evidence>
<feature type="chain" id="PRO_5014818295" evidence="1">
    <location>
        <begin position="26"/>
        <end position="150"/>
    </location>
</feature>
<protein>
    <submittedName>
        <fullName evidence="3">Thiol-disulfide isomerase</fullName>
    </submittedName>
</protein>
<comment type="caution">
    <text evidence="3">The sequence shown here is derived from an EMBL/GenBank/DDBJ whole genome shotgun (WGS) entry which is preliminary data.</text>
</comment>
<dbReference type="Pfam" id="PF00085">
    <property type="entry name" value="Thioredoxin"/>
    <property type="match status" value="1"/>
</dbReference>
<evidence type="ECO:0000313" key="3">
    <source>
        <dbReference type="EMBL" id="PIW15290.1"/>
    </source>
</evidence>
<dbReference type="PANTHER" id="PTHR47353:SF1">
    <property type="entry name" value="THIOREDOXIN-LIKE PROTEIN HCF164, CHLOROPLASTIC"/>
    <property type="match status" value="1"/>
</dbReference>
<dbReference type="SUPFAM" id="SSF52833">
    <property type="entry name" value="Thioredoxin-like"/>
    <property type="match status" value="1"/>
</dbReference>
<dbReference type="InterPro" id="IPR036249">
    <property type="entry name" value="Thioredoxin-like_sf"/>
</dbReference>
<dbReference type="InterPro" id="IPR044241">
    <property type="entry name" value="TxlA/HCF164"/>
</dbReference>
<dbReference type="GO" id="GO:0016853">
    <property type="term" value="F:isomerase activity"/>
    <property type="evidence" value="ECO:0007669"/>
    <property type="project" value="UniProtKB-KW"/>
</dbReference>
<feature type="domain" description="Thioredoxin" evidence="2">
    <location>
        <begin position="22"/>
        <end position="150"/>
    </location>
</feature>
<feature type="signal peptide" evidence="1">
    <location>
        <begin position="1"/>
        <end position="25"/>
    </location>
</feature>
<keyword evidence="3" id="KW-0413">Isomerase</keyword>
<dbReference type="EMBL" id="PFFQ01000053">
    <property type="protein sequence ID" value="PIW15290.1"/>
    <property type="molecule type" value="Genomic_DNA"/>
</dbReference>
<keyword evidence="1" id="KW-0732">Signal</keyword>
<dbReference type="PANTHER" id="PTHR47353">
    <property type="entry name" value="THIOREDOXIN-LIKE PROTEIN HCF164, CHLOROPLASTIC"/>
    <property type="match status" value="1"/>
</dbReference>
<name>A0A2M7G1S7_9BACT</name>
<dbReference type="AlphaFoldDB" id="A0A2M7G1S7"/>
<proteinExistence type="predicted"/>
<dbReference type="GO" id="GO:0016671">
    <property type="term" value="F:oxidoreductase activity, acting on a sulfur group of donors, disulfide as acceptor"/>
    <property type="evidence" value="ECO:0007669"/>
    <property type="project" value="TreeGrafter"/>
</dbReference>
<evidence type="ECO:0000256" key="1">
    <source>
        <dbReference type="SAM" id="SignalP"/>
    </source>
</evidence>
<reference evidence="3 4" key="1">
    <citation type="submission" date="2017-09" db="EMBL/GenBank/DDBJ databases">
        <title>Depth-based differentiation of microbial function through sediment-hosted aquifers and enrichment of novel symbionts in the deep terrestrial subsurface.</title>
        <authorList>
            <person name="Probst A.J."/>
            <person name="Ladd B."/>
            <person name="Jarett J.K."/>
            <person name="Geller-Mcgrath D.E."/>
            <person name="Sieber C.M."/>
            <person name="Emerson J.B."/>
            <person name="Anantharaman K."/>
            <person name="Thomas B.C."/>
            <person name="Malmstrom R."/>
            <person name="Stieglmeier M."/>
            <person name="Klingl A."/>
            <person name="Woyke T."/>
            <person name="Ryan C.M."/>
            <person name="Banfield J.F."/>
        </authorList>
    </citation>
    <scope>NUCLEOTIDE SEQUENCE [LARGE SCALE GENOMIC DNA]</scope>
    <source>
        <strain evidence="3">CG17_big_fil_post_rev_8_21_14_2_50_48_46</strain>
    </source>
</reference>
<gene>
    <name evidence="3" type="ORF">COW36_17900</name>
</gene>
<dbReference type="InterPro" id="IPR013766">
    <property type="entry name" value="Thioredoxin_domain"/>
</dbReference>
<dbReference type="Proteomes" id="UP000231019">
    <property type="component" value="Unassembled WGS sequence"/>
</dbReference>
<evidence type="ECO:0000313" key="4">
    <source>
        <dbReference type="Proteomes" id="UP000231019"/>
    </source>
</evidence>
<sequence>MFKPVILSLFALLLSAGSLTLPAMAEKAPASQTQTQPAKAQVKPIVAVVKADWCPACQKISPTLMGLMKDYMNKADWVVLDVTNPKTTAEAEKKAKQLGLEKFYAEFGAKTSTVAIIDPQTKKVLKMFMAEGKREKYVLALNQALAAHQE</sequence>
<dbReference type="Gene3D" id="3.40.30.10">
    <property type="entry name" value="Glutaredoxin"/>
    <property type="match status" value="1"/>
</dbReference>
<organism evidence="3 4">
    <name type="scientific">bacterium (Candidatus Blackallbacteria) CG17_big_fil_post_rev_8_21_14_2_50_48_46</name>
    <dbReference type="NCBI Taxonomy" id="2014261"/>
    <lineage>
        <taxon>Bacteria</taxon>
        <taxon>Candidatus Blackallbacteria</taxon>
    </lineage>
</organism>